<comment type="caution">
    <text evidence="2">The sequence shown here is derived from an EMBL/GenBank/DDBJ whole genome shotgun (WGS) entry which is preliminary data.</text>
</comment>
<organism evidence="2 3">
    <name type="scientific">Trichogramma kaykai</name>
    <dbReference type="NCBI Taxonomy" id="54128"/>
    <lineage>
        <taxon>Eukaryota</taxon>
        <taxon>Metazoa</taxon>
        <taxon>Ecdysozoa</taxon>
        <taxon>Arthropoda</taxon>
        <taxon>Hexapoda</taxon>
        <taxon>Insecta</taxon>
        <taxon>Pterygota</taxon>
        <taxon>Neoptera</taxon>
        <taxon>Endopterygota</taxon>
        <taxon>Hymenoptera</taxon>
        <taxon>Apocrita</taxon>
        <taxon>Proctotrupomorpha</taxon>
        <taxon>Chalcidoidea</taxon>
        <taxon>Trichogrammatidae</taxon>
        <taxon>Trichogramma</taxon>
    </lineage>
</organism>
<dbReference type="InterPro" id="IPR012132">
    <property type="entry name" value="GMC_OxRdtase"/>
</dbReference>
<dbReference type="SUPFAM" id="SSF51905">
    <property type="entry name" value="FAD/NAD(P)-binding domain"/>
    <property type="match status" value="1"/>
</dbReference>
<dbReference type="InterPro" id="IPR036188">
    <property type="entry name" value="FAD/NAD-bd_sf"/>
</dbReference>
<evidence type="ECO:0008006" key="4">
    <source>
        <dbReference type="Google" id="ProtNLM"/>
    </source>
</evidence>
<dbReference type="Proteomes" id="UP001627154">
    <property type="component" value="Unassembled WGS sequence"/>
</dbReference>
<dbReference type="PANTHER" id="PTHR11552:SF227">
    <property type="entry name" value="GLUCOSE DEHYDROGENASE [FAD, QUINONE]-LIKE PROTEIN"/>
    <property type="match status" value="1"/>
</dbReference>
<protein>
    <recommendedName>
        <fullName evidence="4">Glucose dehydrogenase</fullName>
    </recommendedName>
</protein>
<dbReference type="Gene3D" id="3.50.50.60">
    <property type="entry name" value="FAD/NAD(P)-binding domain"/>
    <property type="match status" value="1"/>
</dbReference>
<evidence type="ECO:0000313" key="2">
    <source>
        <dbReference type="EMBL" id="KAL3397598.1"/>
    </source>
</evidence>
<reference evidence="2 3" key="1">
    <citation type="journal article" date="2024" name="bioRxiv">
        <title>A reference genome for Trichogramma kaykai: A tiny desert-dwelling parasitoid wasp with competing sex-ratio distorters.</title>
        <authorList>
            <person name="Culotta J."/>
            <person name="Lindsey A.R."/>
        </authorList>
    </citation>
    <scope>NUCLEOTIDE SEQUENCE [LARGE SCALE GENOMIC DNA]</scope>
    <source>
        <strain evidence="2 3">KSX58</strain>
    </source>
</reference>
<accession>A0ABD2WX79</accession>
<dbReference type="AlphaFoldDB" id="A0ABD2WX79"/>
<comment type="similarity">
    <text evidence="1">Belongs to the GMC oxidoreductase family.</text>
</comment>
<evidence type="ECO:0000256" key="1">
    <source>
        <dbReference type="ARBA" id="ARBA00010790"/>
    </source>
</evidence>
<proteinExistence type="inferred from homology"/>
<evidence type="ECO:0000313" key="3">
    <source>
        <dbReference type="Proteomes" id="UP001627154"/>
    </source>
</evidence>
<dbReference type="EMBL" id="JBJJXI010000062">
    <property type="protein sequence ID" value="KAL3397598.1"/>
    <property type="molecule type" value="Genomic_DNA"/>
</dbReference>
<name>A0ABD2WX79_9HYME</name>
<dbReference type="PANTHER" id="PTHR11552">
    <property type="entry name" value="GLUCOSE-METHANOL-CHOLINE GMC OXIDOREDUCTASE"/>
    <property type="match status" value="1"/>
</dbReference>
<gene>
    <name evidence="2" type="ORF">TKK_008695</name>
</gene>
<sequence length="86" mass="9699">MTWTHVDTSKGCFENLFVNTCQASFLTLLAFIAQNLSSSKDDPFLQRQINHRDSDTYDFIVVGAGSAGCVLANRLSEIEQWKVRKL</sequence>
<keyword evidence="3" id="KW-1185">Reference proteome</keyword>